<accession>A0A418SFU2</accession>
<name>A0A418SFU2_9RHOB</name>
<evidence type="ECO:0000313" key="3">
    <source>
        <dbReference type="Proteomes" id="UP000283786"/>
    </source>
</evidence>
<feature type="region of interest" description="Disordered" evidence="1">
    <location>
        <begin position="42"/>
        <end position="78"/>
    </location>
</feature>
<dbReference type="Proteomes" id="UP000283786">
    <property type="component" value="Chromosome"/>
</dbReference>
<keyword evidence="3" id="KW-1185">Reference proteome</keyword>
<sequence>MADPVTQPLGDIALPCAITFLRIVPPLMTCLVLAACAPKPQGTAPGGQNGGQGSNEGLVRSQPKVSGTAGVAVTPDGVRPNVGVGVSVCNNRSPFHVSLGGLLGPVGGGVYC</sequence>
<evidence type="ECO:0000256" key="1">
    <source>
        <dbReference type="SAM" id="MobiDB-lite"/>
    </source>
</evidence>
<protein>
    <submittedName>
        <fullName evidence="2">Uncharacterized protein</fullName>
    </submittedName>
</protein>
<organism evidence="2 3">
    <name type="scientific">Pseudooceanicola algae</name>
    <dbReference type="NCBI Taxonomy" id="1537215"/>
    <lineage>
        <taxon>Bacteria</taxon>
        <taxon>Pseudomonadati</taxon>
        <taxon>Pseudomonadota</taxon>
        <taxon>Alphaproteobacteria</taxon>
        <taxon>Rhodobacterales</taxon>
        <taxon>Paracoccaceae</taxon>
        <taxon>Pseudooceanicola</taxon>
    </lineage>
</organism>
<reference evidence="2 3" key="1">
    <citation type="submission" date="2020-08" db="EMBL/GenBank/DDBJ databases">
        <title>Genome sequence of Rhodobacteraceae bacterium Lw-13e.</title>
        <authorList>
            <person name="Poehlein A."/>
            <person name="Wolter L."/>
            <person name="Daniel R."/>
            <person name="Brinkhoff T."/>
        </authorList>
    </citation>
    <scope>NUCLEOTIDE SEQUENCE [LARGE SCALE GENOMIC DNA]</scope>
    <source>
        <strain evidence="2 3">Lw-13e</strain>
    </source>
</reference>
<feature type="compositionally biased region" description="Gly residues" evidence="1">
    <location>
        <begin position="44"/>
        <end position="54"/>
    </location>
</feature>
<dbReference type="EMBL" id="CP060436">
    <property type="protein sequence ID" value="QPM90777.1"/>
    <property type="molecule type" value="Genomic_DNA"/>
</dbReference>
<gene>
    <name evidence="2" type="ORF">PSAL_020170</name>
</gene>
<proteinExistence type="predicted"/>
<evidence type="ECO:0000313" key="2">
    <source>
        <dbReference type="EMBL" id="QPM90777.1"/>
    </source>
</evidence>
<dbReference type="AlphaFoldDB" id="A0A418SFU2"/>
<dbReference type="KEGG" id="palw:PSAL_020170"/>